<dbReference type="RefSeq" id="WP_106242009.1">
    <property type="nucleotide sequence ID" value="NZ_PVNG01000009.1"/>
</dbReference>
<feature type="region of interest" description="Disordered" evidence="1">
    <location>
        <begin position="76"/>
        <end position="102"/>
    </location>
</feature>
<name>A0A2T0MXY9_9ACTN</name>
<keyword evidence="2" id="KW-0732">Signal</keyword>
<dbReference type="Proteomes" id="UP000238312">
    <property type="component" value="Unassembled WGS sequence"/>
</dbReference>
<evidence type="ECO:0000256" key="2">
    <source>
        <dbReference type="SAM" id="SignalP"/>
    </source>
</evidence>
<feature type="chain" id="PRO_5039518404" description="Lipoprotein" evidence="2">
    <location>
        <begin position="24"/>
        <end position="234"/>
    </location>
</feature>
<evidence type="ECO:0000256" key="1">
    <source>
        <dbReference type="SAM" id="MobiDB-lite"/>
    </source>
</evidence>
<gene>
    <name evidence="3" type="ORF">B0I32_10928</name>
</gene>
<dbReference type="EMBL" id="PVNG01000009">
    <property type="protein sequence ID" value="PRX64100.1"/>
    <property type="molecule type" value="Genomic_DNA"/>
</dbReference>
<keyword evidence="4" id="KW-1185">Reference proteome</keyword>
<sequence length="234" mass="24387">MTKRHLVTLAVSAGLILSSAGCAGGSAGTTAASAYRSGVREAVVSADYPRFTSTKEMWDDADLVVQATITGLRTARDEPGRILGPGDDGYDDPKANPLSGLGPDELAEAKKQAERETGDIVTIAEADITRVFKGDLAGGGSIEVRQLGGELDGEKLTAQDEVKLEQNESYLLFVHSWDDTQDTTLVNPGQGQYVATGPDGRAATPAGEADTYAPLPGNPLQITLAELKDLAQGG</sequence>
<evidence type="ECO:0008006" key="5">
    <source>
        <dbReference type="Google" id="ProtNLM"/>
    </source>
</evidence>
<accession>A0A2T0MXY9</accession>
<dbReference type="PROSITE" id="PS51257">
    <property type="entry name" value="PROKAR_LIPOPROTEIN"/>
    <property type="match status" value="1"/>
</dbReference>
<proteinExistence type="predicted"/>
<dbReference type="AlphaFoldDB" id="A0A2T0MXY9"/>
<evidence type="ECO:0000313" key="3">
    <source>
        <dbReference type="EMBL" id="PRX64100.1"/>
    </source>
</evidence>
<feature type="signal peptide" evidence="2">
    <location>
        <begin position="1"/>
        <end position="23"/>
    </location>
</feature>
<comment type="caution">
    <text evidence="3">The sequence shown here is derived from an EMBL/GenBank/DDBJ whole genome shotgun (WGS) entry which is preliminary data.</text>
</comment>
<evidence type="ECO:0000313" key="4">
    <source>
        <dbReference type="Proteomes" id="UP000238312"/>
    </source>
</evidence>
<protein>
    <recommendedName>
        <fullName evidence="5">Lipoprotein</fullName>
    </recommendedName>
</protein>
<reference evidence="3 4" key="1">
    <citation type="submission" date="2018-03" db="EMBL/GenBank/DDBJ databases">
        <title>Genomic Encyclopedia of Type Strains, Phase III (KMG-III): the genomes of soil and plant-associated and newly described type strains.</title>
        <authorList>
            <person name="Whitman W."/>
        </authorList>
    </citation>
    <scope>NUCLEOTIDE SEQUENCE [LARGE SCALE GENOMIC DNA]</scope>
    <source>
        <strain evidence="3 4">CGMCC 4.7104</strain>
    </source>
</reference>
<organism evidence="3 4">
    <name type="scientific">Nonomuraea fuscirosea</name>
    <dbReference type="NCBI Taxonomy" id="1291556"/>
    <lineage>
        <taxon>Bacteria</taxon>
        <taxon>Bacillati</taxon>
        <taxon>Actinomycetota</taxon>
        <taxon>Actinomycetes</taxon>
        <taxon>Streptosporangiales</taxon>
        <taxon>Streptosporangiaceae</taxon>
        <taxon>Nonomuraea</taxon>
    </lineage>
</organism>